<dbReference type="InterPro" id="IPR035326">
    <property type="entry name" value="Beta_sandwich_Seath"/>
</dbReference>
<dbReference type="Gene3D" id="3.30.360.90">
    <property type="match status" value="1"/>
</dbReference>
<name>G9XBD1_9FIRM</name>
<sequence>MALGGGTFLTQNKVLPGTYINYISLARAGVTLSDRGIVACPLELDFGEEDKVIEIDSIDVMKECYKLFGRDYSDDKLINLRELFKGAKKALIYRINGGGNKAAKTEGGLTVTARYSGERGNDIKIVIQKNIDEQSKFDVTTFIDTKKMDVQTVSKIEDLKENDAVKFTGTGALNVSAGIVLAGGTSKVVTKEDYTNFLNVMESEYFHTLCYAGTDNSVKNLFVEYTKRLRDEMGIKFQTVLYRKSDADHEGIISVENKVLGDNVKESDLVYWVAGKEAGCDINRSLSNTKYNGELEIEAKYKQGELIKGLNSGKLIFHKVDDSVNVLDDINTFTSFTLDKNEDFAMNQVIRVLDSDAFETARIFNKRYLGKVQNNKAGRIAFWNEMVSLGNETQKINALEDFESKDVEVVIGADKKSVGVTKYIKPVVAMTKLYVTTVVE</sequence>
<dbReference type="PATRIC" id="fig|796940.3.peg.581"/>
<dbReference type="HOGENOM" id="CLU_049440_1_0_9"/>
<reference evidence="6 7" key="1">
    <citation type="submission" date="2011-08" db="EMBL/GenBank/DDBJ databases">
        <title>The Genome Sequence of Eubacteriaceae bacterium CM5.</title>
        <authorList>
            <consortium name="The Broad Institute Genome Sequencing Platform"/>
            <person name="Earl A."/>
            <person name="Ward D."/>
            <person name="Feldgarden M."/>
            <person name="Gevers D."/>
            <person name="Sizova M."/>
            <person name="Hazen A."/>
            <person name="Epstein S."/>
            <person name="Young S.K."/>
            <person name="Zeng Q."/>
            <person name="Gargeya S."/>
            <person name="Fitzgerald M."/>
            <person name="Haas B."/>
            <person name="Abouelleil A."/>
            <person name="Alvarado L."/>
            <person name="Arachchi H.M."/>
            <person name="Berlin A."/>
            <person name="Brown A."/>
            <person name="Chapman S.B."/>
            <person name="Chen Z."/>
            <person name="Dunbar C."/>
            <person name="Freedman E."/>
            <person name="Gearin G."/>
            <person name="Gellesch M."/>
            <person name="Goldberg J."/>
            <person name="Griggs A."/>
            <person name="Gujja S."/>
            <person name="Heiman D."/>
            <person name="Howarth C."/>
            <person name="Larson L."/>
            <person name="Lui A."/>
            <person name="MacDonald P.J.P."/>
            <person name="Montmayeur A."/>
            <person name="Murphy C."/>
            <person name="Neiman D."/>
            <person name="Pearson M."/>
            <person name="Priest M."/>
            <person name="Roberts A."/>
            <person name="Saif S."/>
            <person name="Shea T."/>
            <person name="Shenoy N."/>
            <person name="Sisk P."/>
            <person name="Stolte C."/>
            <person name="Sykes S."/>
            <person name="Wortman J."/>
            <person name="Nusbaum C."/>
            <person name="Birren B."/>
        </authorList>
    </citation>
    <scope>NUCLEOTIDE SEQUENCE [LARGE SCALE GENOMIC DNA]</scope>
    <source>
        <strain evidence="6 7">CM5</strain>
    </source>
</reference>
<evidence type="ECO:0000259" key="4">
    <source>
        <dbReference type="Pfam" id="PF17482"/>
    </source>
</evidence>
<proteinExistence type="inferred from homology"/>
<protein>
    <recommendedName>
        <fullName evidence="8">Phage tail sheath protein</fullName>
    </recommendedName>
</protein>
<dbReference type="RefSeq" id="WP_009529301.1">
    <property type="nucleotide sequence ID" value="NZ_JH414605.1"/>
</dbReference>
<evidence type="ECO:0000256" key="1">
    <source>
        <dbReference type="ARBA" id="ARBA00008005"/>
    </source>
</evidence>
<evidence type="ECO:0000259" key="2">
    <source>
        <dbReference type="Pfam" id="PF04984"/>
    </source>
</evidence>
<evidence type="ECO:0000259" key="5">
    <source>
        <dbReference type="Pfam" id="PF22671"/>
    </source>
</evidence>
<comment type="similarity">
    <text evidence="1">Belongs to the myoviridae tail sheath protein family.</text>
</comment>
<feature type="domain" description="Tail sheath protein subtilisin-like" evidence="2">
    <location>
        <begin position="188"/>
        <end position="332"/>
    </location>
</feature>
<dbReference type="InterPro" id="IPR020287">
    <property type="entry name" value="Tail_sheath_C"/>
</dbReference>
<comment type="caution">
    <text evidence="6">The sequence shown here is derived from an EMBL/GenBank/DDBJ whole genome shotgun (WGS) entry which is preliminary data.</text>
</comment>
<dbReference type="InterPro" id="IPR054564">
    <property type="entry name" value="Gp18_domIII_N"/>
</dbReference>
<dbReference type="Gene3D" id="3.30.1490.360">
    <property type="match status" value="1"/>
</dbReference>
<dbReference type="Pfam" id="PF22671">
    <property type="entry name" value="Gp18_domIII_N"/>
    <property type="match status" value="1"/>
</dbReference>
<feature type="domain" description="Tail sheath protein C-terminal" evidence="4">
    <location>
        <begin position="339"/>
        <end position="439"/>
    </location>
</feature>
<evidence type="ECO:0000259" key="3">
    <source>
        <dbReference type="Pfam" id="PF17481"/>
    </source>
</evidence>
<gene>
    <name evidence="6" type="ORF">HMPREF9628_01298</name>
</gene>
<dbReference type="AlphaFoldDB" id="G9XBD1"/>
<dbReference type="Pfam" id="PF17481">
    <property type="entry name" value="Phage_sheath_domII"/>
    <property type="match status" value="1"/>
</dbReference>
<dbReference type="Pfam" id="PF17482">
    <property type="entry name" value="Phage_sheath_1C"/>
    <property type="match status" value="1"/>
</dbReference>
<evidence type="ECO:0008006" key="8">
    <source>
        <dbReference type="Google" id="ProtNLM"/>
    </source>
</evidence>
<accession>G9XBD1</accession>
<dbReference type="Gene3D" id="3.30.1370.220">
    <property type="match status" value="1"/>
</dbReference>
<feature type="domain" description="Phage tail sheath protein-like beta-sandwich" evidence="3">
    <location>
        <begin position="99"/>
        <end position="185"/>
    </location>
</feature>
<evidence type="ECO:0000313" key="7">
    <source>
        <dbReference type="Proteomes" id="UP000003379"/>
    </source>
</evidence>
<evidence type="ECO:0000313" key="6">
    <source>
        <dbReference type="EMBL" id="EHL19782.1"/>
    </source>
</evidence>
<dbReference type="Gene3D" id="3.40.50.11790">
    <property type="match status" value="1"/>
</dbReference>
<organism evidence="6 7">
    <name type="scientific">Peptoanaerobacter stomatis</name>
    <dbReference type="NCBI Taxonomy" id="796937"/>
    <lineage>
        <taxon>Bacteria</taxon>
        <taxon>Bacillati</taxon>
        <taxon>Bacillota</taxon>
        <taxon>Clostridia</taxon>
        <taxon>Peptostreptococcales</taxon>
        <taxon>Filifactoraceae</taxon>
        <taxon>Peptoanaerobacter</taxon>
    </lineage>
</organism>
<feature type="domain" description="Tail sheath protein Gp18-like" evidence="5">
    <location>
        <begin position="35"/>
        <end position="95"/>
    </location>
</feature>
<dbReference type="Gene3D" id="2.60.40.4290">
    <property type="match status" value="1"/>
</dbReference>
<dbReference type="InterPro" id="IPR035089">
    <property type="entry name" value="Phage_sheath_subtilisin"/>
</dbReference>
<dbReference type="EMBL" id="AFZG01000015">
    <property type="protein sequence ID" value="EHL19782.1"/>
    <property type="molecule type" value="Genomic_DNA"/>
</dbReference>
<dbReference type="Pfam" id="PF04984">
    <property type="entry name" value="Phage_sheath_1"/>
    <property type="match status" value="1"/>
</dbReference>
<dbReference type="Proteomes" id="UP000003379">
    <property type="component" value="Unassembled WGS sequence"/>
</dbReference>